<organism evidence="1">
    <name type="scientific">Leptospira borgpetersenii serovar Ballum</name>
    <dbReference type="NCBI Taxonomy" id="280505"/>
    <lineage>
        <taxon>Bacteria</taxon>
        <taxon>Pseudomonadati</taxon>
        <taxon>Spirochaetota</taxon>
        <taxon>Spirochaetia</taxon>
        <taxon>Leptospirales</taxon>
        <taxon>Leptospiraceae</taxon>
        <taxon>Leptospira</taxon>
    </lineage>
</organism>
<dbReference type="PATRIC" id="fig|280505.15.peg.3428"/>
<sequence>MQSSADIVSYAILKGLKTSLYSDFSEGIRVWKEPFHEKFLKQNAKELGL</sequence>
<dbReference type="RefSeq" id="WP_162265701.1">
    <property type="nucleotide sequence ID" value="NZ_JADDUP010000044.1"/>
</dbReference>
<evidence type="ECO:0000313" key="2">
    <source>
        <dbReference type="Proteomes" id="UP000058857"/>
    </source>
</evidence>
<dbReference type="EMBL" id="CP012029">
    <property type="protein sequence ID" value="ALO27705.1"/>
    <property type="molecule type" value="Genomic_DNA"/>
</dbReference>
<gene>
    <name evidence="1" type="ORF">LBBP_03516</name>
</gene>
<proteinExistence type="predicted"/>
<dbReference type="AlphaFoldDB" id="A0A0S2IVN2"/>
<accession>A0A0S2IVN2</accession>
<protein>
    <submittedName>
        <fullName evidence="1">Uncharacterized protein</fullName>
    </submittedName>
</protein>
<name>A0A0S2IVN2_LEPBO</name>
<reference evidence="1 2" key="1">
    <citation type="journal article" date="2015" name="PLoS Negl. Trop. Dis.">
        <title>Distribution of Plasmids in Distinct Leptospira Pathogenic Species.</title>
        <authorList>
            <person name="Wang Y."/>
            <person name="Zhuang X."/>
            <person name="Zhong Y."/>
            <person name="Zhang C."/>
            <person name="Zhang Y."/>
            <person name="Zeng L."/>
            <person name="Zhu Y."/>
            <person name="He P."/>
            <person name="Dong K."/>
            <person name="Pal U."/>
            <person name="Guo X."/>
            <person name="Qin J."/>
        </authorList>
    </citation>
    <scope>NUCLEOTIDE SEQUENCE [LARGE SCALE GENOMIC DNA]</scope>
    <source>
        <strain evidence="1 2">56604</strain>
    </source>
</reference>
<evidence type="ECO:0000313" key="1">
    <source>
        <dbReference type="EMBL" id="ALO27705.1"/>
    </source>
</evidence>
<dbReference type="Proteomes" id="UP000058857">
    <property type="component" value="Chromosome 1"/>
</dbReference>